<gene>
    <name evidence="1" type="ORF">H6A04_12045</name>
</gene>
<protein>
    <submittedName>
        <fullName evidence="1">Autotransporter outer membrane beta-barrel domain-containing protein</fullName>
    </submittedName>
</protein>
<dbReference type="EMBL" id="JACJLT010000319">
    <property type="protein sequence ID" value="MBM6876357.1"/>
    <property type="molecule type" value="Genomic_DNA"/>
</dbReference>
<keyword evidence="2" id="KW-1185">Reference proteome</keyword>
<comment type="caution">
    <text evidence="1">The sequence shown here is derived from an EMBL/GenBank/DDBJ whole genome shotgun (WGS) entry which is preliminary data.</text>
</comment>
<sequence length="115" mass="13333">FDWNQYTMKAHNDIKDNEDRVGSGAIGITYAQELGEKFLLTTSGEWNYDFSERKEIKINDGSKIKGLEVGRETGVFNIKLGYYVDSDFLVSLGYSSFLNKNYYYDMFTFTLSHNF</sequence>
<organism evidence="1 2">
    <name type="scientific">Fusobacterium mortiferum</name>
    <dbReference type="NCBI Taxonomy" id="850"/>
    <lineage>
        <taxon>Bacteria</taxon>
        <taxon>Fusobacteriati</taxon>
        <taxon>Fusobacteriota</taxon>
        <taxon>Fusobacteriia</taxon>
        <taxon>Fusobacteriales</taxon>
        <taxon>Fusobacteriaceae</taxon>
        <taxon>Fusobacterium</taxon>
    </lineage>
</organism>
<name>A0ABS2G702_FUSMR</name>
<dbReference type="Proteomes" id="UP000728968">
    <property type="component" value="Unassembled WGS sequence"/>
</dbReference>
<evidence type="ECO:0000313" key="1">
    <source>
        <dbReference type="EMBL" id="MBM6876357.1"/>
    </source>
</evidence>
<reference evidence="1 2" key="1">
    <citation type="journal article" date="2021" name="Sci. Rep.">
        <title>The distribution of antibiotic resistance genes in chicken gut microbiota commensals.</title>
        <authorList>
            <person name="Juricova H."/>
            <person name="Matiasovicova J."/>
            <person name="Kubasova T."/>
            <person name="Cejkova D."/>
            <person name="Rychlik I."/>
        </authorList>
    </citation>
    <scope>NUCLEOTIDE SEQUENCE [LARGE SCALE GENOMIC DNA]</scope>
    <source>
        <strain evidence="1 2">An425</strain>
    </source>
</reference>
<feature type="non-terminal residue" evidence="1">
    <location>
        <position position="1"/>
    </location>
</feature>
<evidence type="ECO:0000313" key="2">
    <source>
        <dbReference type="Proteomes" id="UP000728968"/>
    </source>
</evidence>
<proteinExistence type="predicted"/>
<accession>A0ABS2G702</accession>